<sequence length="415" mass="47871">MPILNPRIRRHLVRIFIFILFLFVLDASFLHYRSSPSKDPALRSQSAQAYTATKQTPQSQRIFIASTHWNNEIVLRSHWNAAVIQLAASLGPENVYVSIVESGSYDNTKGALLELDYYLGQLKINRTISLSEATHQDAIMREPEEGEKGWIETPRGRKELRRIPFLSRERNESLKPLALLEREIGLRFDKILFLNDINDDFFTLLDTNQGSYAAACALDFSKPPAFYDTFALRDSEGHEAMMQTWPYFRADESRHALERGDIVPVKSCWNSMVIMDATPFYDTVSPLRFRGISDSLAMQHLEGSECCLIHADNPLSGKKGVWLNPNVRVAYNGKAYDTVHPANEREWITSWQKLIGRWESRIRRWVTSDVVKFRTVFHRLRNWQKEKPGEKRVEAGDFCLIDEMHIIVSIGWAHV</sequence>
<dbReference type="PANTHER" id="PTHR34144:SF7">
    <property type="entry name" value="EXPORT PROTEIN (CAP59), PUTATIVE (AFU_ORTHOLOGUE AFUA_7G05020)-RELATED"/>
    <property type="match status" value="1"/>
</dbReference>
<keyword evidence="1" id="KW-1133">Transmembrane helix</keyword>
<dbReference type="Pfam" id="PF11735">
    <property type="entry name" value="CAP59_mtransfer"/>
    <property type="match status" value="1"/>
</dbReference>
<keyword evidence="3" id="KW-1185">Reference proteome</keyword>
<dbReference type="Proteomes" id="UP001201262">
    <property type="component" value="Unassembled WGS sequence"/>
</dbReference>
<accession>A0AAD4PX51</accession>
<protein>
    <submittedName>
        <fullName evidence="2">Cryptococcal mannosyltransferase 1-domain-containing protein</fullName>
    </submittedName>
</protein>
<gene>
    <name evidence="2" type="ORF">BGW36DRAFT_399862</name>
</gene>
<dbReference type="GO" id="GO:0016757">
    <property type="term" value="F:glycosyltransferase activity"/>
    <property type="evidence" value="ECO:0007669"/>
    <property type="project" value="UniProtKB-KW"/>
</dbReference>
<evidence type="ECO:0000313" key="2">
    <source>
        <dbReference type="EMBL" id="KAH8693137.1"/>
    </source>
</evidence>
<evidence type="ECO:0000256" key="1">
    <source>
        <dbReference type="SAM" id="Phobius"/>
    </source>
</evidence>
<dbReference type="PANTHER" id="PTHR34144">
    <property type="entry name" value="CHROMOSOME 8, WHOLE GENOME SHOTGUN SEQUENCE"/>
    <property type="match status" value="1"/>
</dbReference>
<dbReference type="RefSeq" id="XP_046069010.1">
    <property type="nucleotide sequence ID" value="XM_046218570.1"/>
</dbReference>
<reference evidence="2" key="1">
    <citation type="submission" date="2021-12" db="EMBL/GenBank/DDBJ databases">
        <title>Convergent genome expansion in fungi linked to evolution of root-endophyte symbiosis.</title>
        <authorList>
            <consortium name="DOE Joint Genome Institute"/>
            <person name="Ke Y.-H."/>
            <person name="Bonito G."/>
            <person name="Liao H.-L."/>
            <person name="Looney B."/>
            <person name="Rojas-Flechas A."/>
            <person name="Nash J."/>
            <person name="Hameed K."/>
            <person name="Schadt C."/>
            <person name="Martin F."/>
            <person name="Crous P.W."/>
            <person name="Miettinen O."/>
            <person name="Magnuson J.K."/>
            <person name="Labbe J."/>
            <person name="Jacobson D."/>
            <person name="Doktycz M.J."/>
            <person name="Veneault-Fourrey C."/>
            <person name="Kuo A."/>
            <person name="Mondo S."/>
            <person name="Calhoun S."/>
            <person name="Riley R."/>
            <person name="Ohm R."/>
            <person name="LaButti K."/>
            <person name="Andreopoulos B."/>
            <person name="Pangilinan J."/>
            <person name="Nolan M."/>
            <person name="Tritt A."/>
            <person name="Clum A."/>
            <person name="Lipzen A."/>
            <person name="Daum C."/>
            <person name="Barry K."/>
            <person name="Grigoriev I.V."/>
            <person name="Vilgalys R."/>
        </authorList>
    </citation>
    <scope>NUCLEOTIDE SEQUENCE</scope>
    <source>
        <strain evidence="2">PMI_201</strain>
    </source>
</reference>
<keyword evidence="2" id="KW-0808">Transferase</keyword>
<comment type="caution">
    <text evidence="2">The sequence shown here is derived from an EMBL/GenBank/DDBJ whole genome shotgun (WGS) entry which is preliminary data.</text>
</comment>
<feature type="transmembrane region" description="Helical" evidence="1">
    <location>
        <begin position="12"/>
        <end position="32"/>
    </location>
</feature>
<proteinExistence type="predicted"/>
<evidence type="ECO:0000313" key="3">
    <source>
        <dbReference type="Proteomes" id="UP001201262"/>
    </source>
</evidence>
<dbReference type="EMBL" id="JAJTJA010000010">
    <property type="protein sequence ID" value="KAH8693137.1"/>
    <property type="molecule type" value="Genomic_DNA"/>
</dbReference>
<keyword evidence="2" id="KW-0328">Glycosyltransferase</keyword>
<dbReference type="AlphaFoldDB" id="A0AAD4PX51"/>
<keyword evidence="1" id="KW-0812">Transmembrane</keyword>
<organism evidence="2 3">
    <name type="scientific">Talaromyces proteolyticus</name>
    <dbReference type="NCBI Taxonomy" id="1131652"/>
    <lineage>
        <taxon>Eukaryota</taxon>
        <taxon>Fungi</taxon>
        <taxon>Dikarya</taxon>
        <taxon>Ascomycota</taxon>
        <taxon>Pezizomycotina</taxon>
        <taxon>Eurotiomycetes</taxon>
        <taxon>Eurotiomycetidae</taxon>
        <taxon>Eurotiales</taxon>
        <taxon>Trichocomaceae</taxon>
        <taxon>Talaromyces</taxon>
        <taxon>Talaromyces sect. Bacilispori</taxon>
    </lineage>
</organism>
<keyword evidence="1" id="KW-0472">Membrane</keyword>
<dbReference type="InterPro" id="IPR021047">
    <property type="entry name" value="Mannosyltransferase_CMT1"/>
</dbReference>
<dbReference type="GeneID" id="70248857"/>
<name>A0AAD4PX51_9EURO</name>